<protein>
    <submittedName>
        <fullName evidence="2">Cysteine-rich CWC family protein</fullName>
    </submittedName>
</protein>
<dbReference type="KEGG" id="snan:I6N98_03960"/>
<dbReference type="EMBL" id="CP066167">
    <property type="protein sequence ID" value="QQD19023.1"/>
    <property type="molecule type" value="Genomic_DNA"/>
</dbReference>
<dbReference type="InterPro" id="IPR032720">
    <property type="entry name" value="Cys_rich_CWC"/>
</dbReference>
<proteinExistence type="predicted"/>
<gene>
    <name evidence="2" type="ORF">I6N98_03960</name>
</gene>
<evidence type="ECO:0000313" key="2">
    <source>
        <dbReference type="EMBL" id="QQD19023.1"/>
    </source>
</evidence>
<dbReference type="Proteomes" id="UP000596063">
    <property type="component" value="Chromosome"/>
</dbReference>
<reference evidence="2 3" key="1">
    <citation type="submission" date="2020-12" db="EMBL/GenBank/DDBJ databases">
        <authorList>
            <person name="Shan Y."/>
        </authorList>
    </citation>
    <scope>NUCLEOTIDE SEQUENCE [LARGE SCALE GENOMIC DNA]</scope>
    <source>
        <strain evidence="3">csc3.9</strain>
    </source>
</reference>
<dbReference type="AlphaFoldDB" id="A0A7T4UQR8"/>
<organism evidence="2 3">
    <name type="scientific">Spongiibacter nanhainus</name>
    <dbReference type="NCBI Taxonomy" id="2794344"/>
    <lineage>
        <taxon>Bacteria</taxon>
        <taxon>Pseudomonadati</taxon>
        <taxon>Pseudomonadota</taxon>
        <taxon>Gammaproteobacteria</taxon>
        <taxon>Cellvibrionales</taxon>
        <taxon>Spongiibacteraceae</taxon>
        <taxon>Spongiibacter</taxon>
    </lineage>
</organism>
<accession>A0A7T4UQR8</accession>
<keyword evidence="3" id="KW-1185">Reference proteome</keyword>
<evidence type="ECO:0000313" key="3">
    <source>
        <dbReference type="Proteomes" id="UP000596063"/>
    </source>
</evidence>
<feature type="region of interest" description="Disordered" evidence="1">
    <location>
        <begin position="1"/>
        <end position="26"/>
    </location>
</feature>
<dbReference type="Pfam" id="PF14375">
    <property type="entry name" value="Cys_rich_CWC"/>
    <property type="match status" value="1"/>
</dbReference>
<evidence type="ECO:0000256" key="1">
    <source>
        <dbReference type="SAM" id="MobiDB-lite"/>
    </source>
</evidence>
<sequence length="80" mass="8247">MRPVKPAKAQTFTPDKDAQSASSTASRCPLCGGDNNCYVAMGRNPSDCWCMTQSISSAAREKAGDGSRCLCPGCGATTAP</sequence>
<name>A0A7T4UQR8_9GAMM</name>